<dbReference type="STRING" id="30069.A0A182YFI8"/>
<name>A0A182YFI8_ANOST</name>
<sequence>MSFKEETVPNPLDGERETHREICRALNIDADTEMQSWRSYERARDQYDLTGKVLSTFDGLVF</sequence>
<evidence type="ECO:0000313" key="1">
    <source>
        <dbReference type="EnsemblMetazoa" id="ASTEI07224-PA"/>
    </source>
</evidence>
<dbReference type="AlphaFoldDB" id="A0A182YFI8"/>
<keyword evidence="2" id="KW-1185">Reference proteome</keyword>
<dbReference type="VEuPathDB" id="VectorBase:ASTEI07224"/>
<protein>
    <submittedName>
        <fullName evidence="1">Uncharacterized protein</fullName>
    </submittedName>
</protein>
<dbReference type="VEuPathDB" id="VectorBase:ASTEI20_035976"/>
<dbReference type="EnsemblMetazoa" id="ASTEI07224-RA">
    <property type="protein sequence ID" value="ASTEI07224-PA"/>
    <property type="gene ID" value="ASTEI07224"/>
</dbReference>
<dbReference type="Proteomes" id="UP000076408">
    <property type="component" value="Unassembled WGS sequence"/>
</dbReference>
<reference evidence="1" key="2">
    <citation type="submission" date="2020-05" db="UniProtKB">
        <authorList>
            <consortium name="EnsemblMetazoa"/>
        </authorList>
    </citation>
    <scope>IDENTIFICATION</scope>
    <source>
        <strain evidence="1">Indian</strain>
    </source>
</reference>
<proteinExistence type="predicted"/>
<reference evidence="2" key="1">
    <citation type="journal article" date="2014" name="Genome Biol.">
        <title>Genome analysis of a major urban malaria vector mosquito, Anopheles stephensi.</title>
        <authorList>
            <person name="Jiang X."/>
            <person name="Peery A."/>
            <person name="Hall A.B."/>
            <person name="Sharma A."/>
            <person name="Chen X.G."/>
            <person name="Waterhouse R.M."/>
            <person name="Komissarov A."/>
            <person name="Riehle M.M."/>
            <person name="Shouche Y."/>
            <person name="Sharakhova M.V."/>
            <person name="Lawson D."/>
            <person name="Pakpour N."/>
            <person name="Arensburger P."/>
            <person name="Davidson V.L."/>
            <person name="Eiglmeier K."/>
            <person name="Emrich S."/>
            <person name="George P."/>
            <person name="Kennedy R.C."/>
            <person name="Mane S.P."/>
            <person name="Maslen G."/>
            <person name="Oringanje C."/>
            <person name="Qi Y."/>
            <person name="Settlage R."/>
            <person name="Tojo M."/>
            <person name="Tubio J.M."/>
            <person name="Unger M.F."/>
            <person name="Wang B."/>
            <person name="Vernick K.D."/>
            <person name="Ribeiro J.M."/>
            <person name="James A.A."/>
            <person name="Michel K."/>
            <person name="Riehle M.A."/>
            <person name="Luckhart S."/>
            <person name="Sharakhov I.V."/>
            <person name="Tu Z."/>
        </authorList>
    </citation>
    <scope>NUCLEOTIDE SEQUENCE [LARGE SCALE GENOMIC DNA]</scope>
    <source>
        <strain evidence="2">Indian</strain>
    </source>
</reference>
<organism evidence="1 2">
    <name type="scientific">Anopheles stephensi</name>
    <name type="common">Indo-Pakistan malaria mosquito</name>
    <dbReference type="NCBI Taxonomy" id="30069"/>
    <lineage>
        <taxon>Eukaryota</taxon>
        <taxon>Metazoa</taxon>
        <taxon>Ecdysozoa</taxon>
        <taxon>Arthropoda</taxon>
        <taxon>Hexapoda</taxon>
        <taxon>Insecta</taxon>
        <taxon>Pterygota</taxon>
        <taxon>Neoptera</taxon>
        <taxon>Endopterygota</taxon>
        <taxon>Diptera</taxon>
        <taxon>Nematocera</taxon>
        <taxon>Culicoidea</taxon>
        <taxon>Culicidae</taxon>
        <taxon>Anophelinae</taxon>
        <taxon>Anopheles</taxon>
    </lineage>
</organism>
<evidence type="ECO:0000313" key="2">
    <source>
        <dbReference type="Proteomes" id="UP000076408"/>
    </source>
</evidence>
<accession>A0A182YFI8</accession>